<evidence type="ECO:0000256" key="11">
    <source>
        <dbReference type="ARBA" id="ARBA00029498"/>
    </source>
</evidence>
<dbReference type="GO" id="GO:0006614">
    <property type="term" value="P:SRP-dependent cotranslational protein targeting to membrane"/>
    <property type="evidence" value="ECO:0007669"/>
    <property type="project" value="InterPro"/>
</dbReference>
<evidence type="ECO:0000313" key="15">
    <source>
        <dbReference type="Proteomes" id="UP000264820"/>
    </source>
</evidence>
<feature type="compositionally biased region" description="Polar residues" evidence="13">
    <location>
        <begin position="1"/>
        <end position="10"/>
    </location>
</feature>
<evidence type="ECO:0000256" key="13">
    <source>
        <dbReference type="SAM" id="MobiDB-lite"/>
    </source>
</evidence>
<dbReference type="GO" id="GO:0030942">
    <property type="term" value="F:endoplasmic reticulum signal peptide binding"/>
    <property type="evidence" value="ECO:0007669"/>
    <property type="project" value="InterPro"/>
</dbReference>
<comment type="similarity">
    <text evidence="4">Belongs to the SRP68 family.</text>
</comment>
<evidence type="ECO:0000313" key="14">
    <source>
        <dbReference type="Ensembl" id="ENSHCOP00000027320.1"/>
    </source>
</evidence>
<evidence type="ECO:0000256" key="2">
    <source>
        <dbReference type="ARBA" id="ARBA00004496"/>
    </source>
</evidence>
<evidence type="ECO:0000256" key="5">
    <source>
        <dbReference type="ARBA" id="ARBA00022490"/>
    </source>
</evidence>
<keyword evidence="8" id="KW-0733">Signal recognition particle</keyword>
<evidence type="ECO:0000256" key="8">
    <source>
        <dbReference type="ARBA" id="ARBA00023135"/>
    </source>
</evidence>
<dbReference type="SUPFAM" id="SSF48452">
    <property type="entry name" value="TPR-like"/>
    <property type="match status" value="1"/>
</dbReference>
<proteinExistence type="inferred from homology"/>
<dbReference type="PANTHER" id="PTHR12860">
    <property type="entry name" value="SIGNAL RECOGNITION PARTICLE 68 KDA PROTEIN"/>
    <property type="match status" value="1"/>
</dbReference>
<dbReference type="GO" id="GO:0005786">
    <property type="term" value="C:signal recognition particle, endoplasmic reticulum targeting"/>
    <property type="evidence" value="ECO:0007669"/>
    <property type="project" value="UniProtKB-KW"/>
</dbReference>
<dbReference type="Proteomes" id="UP000264820">
    <property type="component" value="Unplaced"/>
</dbReference>
<dbReference type="GO" id="GO:0005783">
    <property type="term" value="C:endoplasmic reticulum"/>
    <property type="evidence" value="ECO:0007669"/>
    <property type="project" value="UniProtKB-SubCell"/>
</dbReference>
<dbReference type="Gene3D" id="1.10.3450.40">
    <property type="entry name" value="Signal recognition particle, SRP68 subunit, RNA-binding domain"/>
    <property type="match status" value="2"/>
</dbReference>
<evidence type="ECO:0000256" key="4">
    <source>
        <dbReference type="ARBA" id="ARBA00009352"/>
    </source>
</evidence>
<feature type="region of interest" description="Disordered" evidence="13">
    <location>
        <begin position="1"/>
        <end position="21"/>
    </location>
</feature>
<evidence type="ECO:0000256" key="6">
    <source>
        <dbReference type="ARBA" id="ARBA00022824"/>
    </source>
</evidence>
<dbReference type="GO" id="GO:0005730">
    <property type="term" value="C:nucleolus"/>
    <property type="evidence" value="ECO:0007669"/>
    <property type="project" value="UniProtKB-SubCell"/>
</dbReference>
<dbReference type="GO" id="GO:0005829">
    <property type="term" value="C:cytosol"/>
    <property type="evidence" value="ECO:0007669"/>
    <property type="project" value="UniProtKB-ARBA"/>
</dbReference>
<name>A0A3Q2Z8T9_HIPCM</name>
<keyword evidence="5" id="KW-0963">Cytoplasm</keyword>
<dbReference type="Pfam" id="PF16969">
    <property type="entry name" value="SRP68"/>
    <property type="match status" value="1"/>
</dbReference>
<dbReference type="FunFam" id="1.10.3450.40:FF:000001">
    <property type="entry name" value="Signal recognition particle subunit SRP68"/>
    <property type="match status" value="1"/>
</dbReference>
<dbReference type="GO" id="GO:0005047">
    <property type="term" value="F:signal recognition particle binding"/>
    <property type="evidence" value="ECO:0007669"/>
    <property type="project" value="InterPro"/>
</dbReference>
<keyword evidence="10" id="KW-0687">Ribonucleoprotein</keyword>
<dbReference type="Ensembl" id="ENSHCOT00000023349.1">
    <property type="protein sequence ID" value="ENSHCOP00000027320.1"/>
    <property type="gene ID" value="ENSHCOG00000019126.1"/>
</dbReference>
<dbReference type="PANTHER" id="PTHR12860:SF0">
    <property type="entry name" value="SIGNAL RECOGNITION PARTICLE SUBUNIT SRP68"/>
    <property type="match status" value="1"/>
</dbReference>
<comment type="subcellular location">
    <subcellularLocation>
        <location evidence="2">Cytoplasm</location>
    </subcellularLocation>
    <subcellularLocation>
        <location evidence="1">Endoplasmic reticulum</location>
    </subcellularLocation>
    <subcellularLocation>
        <location evidence="3">Nucleus</location>
        <location evidence="3">Nucleolus</location>
    </subcellularLocation>
</comment>
<dbReference type="InterPro" id="IPR011990">
    <property type="entry name" value="TPR-like_helical_dom_sf"/>
</dbReference>
<evidence type="ECO:0000256" key="3">
    <source>
        <dbReference type="ARBA" id="ARBA00004604"/>
    </source>
</evidence>
<dbReference type="CDD" id="cd15481">
    <property type="entry name" value="SRP68-RBD"/>
    <property type="match status" value="1"/>
</dbReference>
<keyword evidence="7" id="KW-0694">RNA-binding</keyword>
<dbReference type="GO" id="GO:0008312">
    <property type="term" value="F:7S RNA binding"/>
    <property type="evidence" value="ECO:0007669"/>
    <property type="project" value="InterPro"/>
</dbReference>
<dbReference type="PIRSF" id="PIRSF038995">
    <property type="entry name" value="SRP68"/>
    <property type="match status" value="1"/>
</dbReference>
<accession>A0A3Q2Z8T9</accession>
<evidence type="ECO:0000256" key="7">
    <source>
        <dbReference type="ARBA" id="ARBA00022884"/>
    </source>
</evidence>
<organism evidence="14 15">
    <name type="scientific">Hippocampus comes</name>
    <name type="common">Tiger tail seahorse</name>
    <dbReference type="NCBI Taxonomy" id="109280"/>
    <lineage>
        <taxon>Eukaryota</taxon>
        <taxon>Metazoa</taxon>
        <taxon>Chordata</taxon>
        <taxon>Craniata</taxon>
        <taxon>Vertebrata</taxon>
        <taxon>Euteleostomi</taxon>
        <taxon>Actinopterygii</taxon>
        <taxon>Neopterygii</taxon>
        <taxon>Teleostei</taxon>
        <taxon>Neoteleostei</taxon>
        <taxon>Acanthomorphata</taxon>
        <taxon>Syngnathiaria</taxon>
        <taxon>Syngnathiformes</taxon>
        <taxon>Syngnathoidei</taxon>
        <taxon>Syngnathidae</taxon>
        <taxon>Hippocampus</taxon>
    </lineage>
</organism>
<reference evidence="14" key="2">
    <citation type="submission" date="2025-09" db="UniProtKB">
        <authorList>
            <consortium name="Ensembl"/>
        </authorList>
    </citation>
    <scope>IDENTIFICATION</scope>
</reference>
<dbReference type="InterPro" id="IPR038253">
    <property type="entry name" value="SRP68_N_sf"/>
</dbReference>
<keyword evidence="15" id="KW-1185">Reference proteome</keyword>
<dbReference type="GeneTree" id="ENSGT00390000011856"/>
<dbReference type="AlphaFoldDB" id="A0A3Q2Z8T9"/>
<evidence type="ECO:0000256" key="12">
    <source>
        <dbReference type="ARBA" id="ARBA00083741"/>
    </source>
</evidence>
<keyword evidence="9" id="KW-0539">Nucleus</keyword>
<evidence type="ECO:0000256" key="10">
    <source>
        <dbReference type="ARBA" id="ARBA00023274"/>
    </source>
</evidence>
<dbReference type="InterPro" id="IPR026258">
    <property type="entry name" value="SRP68"/>
</dbReference>
<sequence length="553" mass="62682">MATVKQNEAKASSLEENKENSPGGGIGLEILQIIKESQQLHGLRHGDYQRYRYLLLVLMEAERAWSYAMQLKQEANTEPRKRFHLLARLRKAAKHSEKLEKLCESPSVDAKTKLEAQAYTSYLTGMVEFELQKWKCAMEAFNKCKTIYEKLASAFTDELEALYRQRVDEISPNIRYCAYNIGDQNAINDLMQMRLTGGGGGMMAEKLEALITQARTKQAATMSEVEWRGRSVPVKIDKARIFLLGLADNEAAIAQAANEETKEHLYETLLAECRDTIQAVREELKTEAKQRERSSDAENGKVSNMQFLHSYLSYIKLCTLVKRNESMAHTLQAKLKEPEGDENKRGPRPQDLIRLYDIILQSLAELSSLQGLEDDHTFQKEVSLKTLAYKAYRCFYIAQSYVLVKKWSEALVLYERVLKYAKEVQSKAKSMNSLKDLPDVQELIAKVNAEKYSLQAAAILDTGETVDVPTPQPIKDNTPLCDRLETFRLDPSLVGKHPNLVHFPPDFQPIPCKPLFFDLALNHVAFPPLDDKVEQKVKGGLTGYIKGIFGFGS</sequence>
<evidence type="ECO:0000256" key="1">
    <source>
        <dbReference type="ARBA" id="ARBA00004240"/>
    </source>
</evidence>
<protein>
    <recommendedName>
        <fullName evidence="11">Signal recognition particle subunit SRP68</fullName>
    </recommendedName>
    <alternativeName>
        <fullName evidence="12">Signal recognition particle 68 kDa protein</fullName>
    </alternativeName>
</protein>
<evidence type="ECO:0000256" key="9">
    <source>
        <dbReference type="ARBA" id="ARBA00023242"/>
    </source>
</evidence>
<dbReference type="InterPro" id="IPR034652">
    <property type="entry name" value="SRP68-RBD"/>
</dbReference>
<keyword evidence="6" id="KW-0256">Endoplasmic reticulum</keyword>
<reference evidence="14" key="1">
    <citation type="submission" date="2025-08" db="UniProtKB">
        <authorList>
            <consortium name="Ensembl"/>
        </authorList>
    </citation>
    <scope>IDENTIFICATION</scope>
</reference>